<dbReference type="Proteomes" id="UP001489509">
    <property type="component" value="Unassembled WGS sequence"/>
</dbReference>
<evidence type="ECO:0000259" key="3">
    <source>
        <dbReference type="Pfam" id="PF03358"/>
    </source>
</evidence>
<dbReference type="RefSeq" id="WP_349219825.1">
    <property type="nucleotide sequence ID" value="NZ_JBBMFD010000015.1"/>
</dbReference>
<dbReference type="InterPro" id="IPR005025">
    <property type="entry name" value="FMN_Rdtase-like_dom"/>
</dbReference>
<name>A0ABV1E107_9FIRM</name>
<keyword evidence="2" id="KW-0288">FMN</keyword>
<proteinExistence type="predicted"/>
<protein>
    <submittedName>
        <fullName evidence="4">Flavodoxin family protein</fullName>
    </submittedName>
</protein>
<evidence type="ECO:0000256" key="1">
    <source>
        <dbReference type="ARBA" id="ARBA00022630"/>
    </source>
</evidence>
<accession>A0ABV1E107</accession>
<dbReference type="PANTHER" id="PTHR43278">
    <property type="entry name" value="NAD(P)H-DEPENDENT FMN-CONTAINING OXIDOREDUCTASE YWQN-RELATED"/>
    <property type="match status" value="1"/>
</dbReference>
<sequence>MKVVAFNGSPRKNGNTAFSLKVVLGELEQAGIDTELVQVGGHTLAGCRACGGCKKNGGRCVLPDDGMNGYIDKMREADGILIGSPVYFANINTETKALIDRAGSALGQTLAGKVGAPVVAARRAGGAFAYSAINFFFGIKQMIVPGSTYWNLTLARDIGDAQKDEEGVRTFETLGKNMAALLNTLKK</sequence>
<gene>
    <name evidence="4" type="ORF">WMO26_09140</name>
</gene>
<dbReference type="SUPFAM" id="SSF52218">
    <property type="entry name" value="Flavoproteins"/>
    <property type="match status" value="1"/>
</dbReference>
<organism evidence="4 5">
    <name type="scientific">Solibaculum intestinale</name>
    <dbReference type="NCBI Taxonomy" id="3133165"/>
    <lineage>
        <taxon>Bacteria</taxon>
        <taxon>Bacillati</taxon>
        <taxon>Bacillota</taxon>
        <taxon>Clostridia</taxon>
        <taxon>Eubacteriales</taxon>
        <taxon>Oscillospiraceae</taxon>
        <taxon>Solibaculum</taxon>
    </lineage>
</organism>
<dbReference type="InterPro" id="IPR051796">
    <property type="entry name" value="ISF_SsuE-like"/>
</dbReference>
<comment type="caution">
    <text evidence="4">The sequence shown here is derived from an EMBL/GenBank/DDBJ whole genome shotgun (WGS) entry which is preliminary data.</text>
</comment>
<dbReference type="EMBL" id="JBBMFD010000015">
    <property type="protein sequence ID" value="MEQ2440988.1"/>
    <property type="molecule type" value="Genomic_DNA"/>
</dbReference>
<reference evidence="4 5" key="1">
    <citation type="submission" date="2024-03" db="EMBL/GenBank/DDBJ databases">
        <title>Human intestinal bacterial collection.</title>
        <authorList>
            <person name="Pauvert C."/>
            <person name="Hitch T.C.A."/>
            <person name="Clavel T."/>
        </authorList>
    </citation>
    <scope>NUCLEOTIDE SEQUENCE [LARGE SCALE GENOMIC DNA]</scope>
    <source>
        <strain evidence="4 5">CLA-JM-H44</strain>
    </source>
</reference>
<dbReference type="Pfam" id="PF03358">
    <property type="entry name" value="FMN_red"/>
    <property type="match status" value="1"/>
</dbReference>
<evidence type="ECO:0000256" key="2">
    <source>
        <dbReference type="ARBA" id="ARBA00022643"/>
    </source>
</evidence>
<dbReference type="Gene3D" id="3.40.50.360">
    <property type="match status" value="1"/>
</dbReference>
<dbReference type="PANTHER" id="PTHR43278:SF4">
    <property type="entry name" value="NAD(P)H-DEPENDENT FMN-CONTAINING OXIDOREDUCTASE YWQN-RELATED"/>
    <property type="match status" value="1"/>
</dbReference>
<feature type="domain" description="NADPH-dependent FMN reductase-like" evidence="3">
    <location>
        <begin position="1"/>
        <end position="153"/>
    </location>
</feature>
<keyword evidence="1" id="KW-0285">Flavoprotein</keyword>
<dbReference type="InterPro" id="IPR029039">
    <property type="entry name" value="Flavoprotein-like_sf"/>
</dbReference>
<evidence type="ECO:0000313" key="5">
    <source>
        <dbReference type="Proteomes" id="UP001489509"/>
    </source>
</evidence>
<keyword evidence="5" id="KW-1185">Reference proteome</keyword>
<evidence type="ECO:0000313" key="4">
    <source>
        <dbReference type="EMBL" id="MEQ2440988.1"/>
    </source>
</evidence>